<dbReference type="InterPro" id="IPR010982">
    <property type="entry name" value="Lambda_DNA-bd_dom_sf"/>
</dbReference>
<proteinExistence type="predicted"/>
<feature type="domain" description="HTH cro/C1-type" evidence="1">
    <location>
        <begin position="8"/>
        <end position="63"/>
    </location>
</feature>
<protein>
    <submittedName>
        <fullName evidence="2">Transcriptional regulator</fullName>
    </submittedName>
</protein>
<dbReference type="PROSITE" id="PS50943">
    <property type="entry name" value="HTH_CROC1"/>
    <property type="match status" value="1"/>
</dbReference>
<evidence type="ECO:0000313" key="2">
    <source>
        <dbReference type="EMBL" id="ONH51445.1"/>
    </source>
</evidence>
<dbReference type="Proteomes" id="UP000189295">
    <property type="component" value="Unassembled WGS sequence"/>
</dbReference>
<reference evidence="2 3" key="1">
    <citation type="submission" date="2016-10" db="EMBL/GenBank/DDBJ databases">
        <title>Pseudomonas lactis sp. nov. and Pseudomonas paralactis sp. nov., isolated from bovine raw milk.</title>
        <authorList>
            <person name="Von Neubeck M."/>
            <person name="Huptas C."/>
            <person name="Glueck C."/>
            <person name="Krewinkel M."/>
            <person name="Stoeckel M."/>
            <person name="Stressler T."/>
            <person name="Fischer L."/>
            <person name="Hinrichs J."/>
            <person name="Scherer S."/>
            <person name="Wenning M."/>
        </authorList>
    </citation>
    <scope>NUCLEOTIDE SEQUENCE [LARGE SCALE GENOMIC DNA]</scope>
    <source>
        <strain evidence="2 3">DSM 17516</strain>
    </source>
</reference>
<dbReference type="AlphaFoldDB" id="A0A1V2K245"/>
<dbReference type="OrthoDB" id="6958906at2"/>
<dbReference type="InterPro" id="IPR001387">
    <property type="entry name" value="Cro/C1-type_HTH"/>
</dbReference>
<accession>A0A1V2K245</accession>
<comment type="caution">
    <text evidence="2">The sequence shown here is derived from an EMBL/GenBank/DDBJ whole genome shotgun (WGS) entry which is preliminary data.</text>
</comment>
<dbReference type="EMBL" id="MNPW01000011">
    <property type="protein sequence ID" value="ONH51445.1"/>
    <property type="molecule type" value="Genomic_DNA"/>
</dbReference>
<name>A0A1V2K245_PSECE</name>
<evidence type="ECO:0000313" key="3">
    <source>
        <dbReference type="Proteomes" id="UP000189295"/>
    </source>
</evidence>
<dbReference type="SUPFAM" id="SSF47413">
    <property type="entry name" value="lambda repressor-like DNA-binding domains"/>
    <property type="match status" value="1"/>
</dbReference>
<gene>
    <name evidence="2" type="ORF">BLL36_21175</name>
</gene>
<dbReference type="Gene3D" id="1.10.260.40">
    <property type="entry name" value="lambda repressor-like DNA-binding domains"/>
    <property type="match status" value="1"/>
</dbReference>
<organism evidence="2 3">
    <name type="scientific">Pseudomonas cedrina subsp. cedrina</name>
    <dbReference type="NCBI Taxonomy" id="76762"/>
    <lineage>
        <taxon>Bacteria</taxon>
        <taxon>Pseudomonadati</taxon>
        <taxon>Pseudomonadota</taxon>
        <taxon>Gammaproteobacteria</taxon>
        <taxon>Pseudomonadales</taxon>
        <taxon>Pseudomonadaceae</taxon>
        <taxon>Pseudomonas</taxon>
    </lineage>
</organism>
<dbReference type="Pfam" id="PF01381">
    <property type="entry name" value="HTH_3"/>
    <property type="match status" value="1"/>
</dbReference>
<dbReference type="CDD" id="cd00093">
    <property type="entry name" value="HTH_XRE"/>
    <property type="match status" value="1"/>
</dbReference>
<dbReference type="RefSeq" id="WP_076953379.1">
    <property type="nucleotide sequence ID" value="NZ_MNPW01000011.1"/>
</dbReference>
<evidence type="ECO:0000259" key="1">
    <source>
        <dbReference type="PROSITE" id="PS50943"/>
    </source>
</evidence>
<dbReference type="SMART" id="SM00530">
    <property type="entry name" value="HTH_XRE"/>
    <property type="match status" value="1"/>
</dbReference>
<dbReference type="GO" id="GO:0003677">
    <property type="term" value="F:DNA binding"/>
    <property type="evidence" value="ECO:0007669"/>
    <property type="project" value="InterPro"/>
</dbReference>
<sequence>MEDLGLLIKSLRKAAGLSQSELALRHGMSRATISGIENNTIPEVGVRKVAAILEGLGYELTATPKRRRKTLDELKAENFHD</sequence>